<comment type="caution">
    <text evidence="3">The sequence shown here is derived from an EMBL/GenBank/DDBJ whole genome shotgun (WGS) entry which is preliminary data.</text>
</comment>
<evidence type="ECO:0000256" key="2">
    <source>
        <dbReference type="SAM" id="Phobius"/>
    </source>
</evidence>
<reference evidence="4" key="1">
    <citation type="journal article" date="2019" name="Int. J. Syst. Evol. Microbiol.">
        <title>The Global Catalogue of Microorganisms (GCM) 10K type strain sequencing project: providing services to taxonomists for standard genome sequencing and annotation.</title>
        <authorList>
            <consortium name="The Broad Institute Genomics Platform"/>
            <consortium name="The Broad Institute Genome Sequencing Center for Infectious Disease"/>
            <person name="Wu L."/>
            <person name="Ma J."/>
        </authorList>
    </citation>
    <scope>NUCLEOTIDE SEQUENCE [LARGE SCALE GENOMIC DNA]</scope>
    <source>
        <strain evidence="4">JCM 19129</strain>
    </source>
</reference>
<accession>A0ABP9FWP2</accession>
<feature type="region of interest" description="Disordered" evidence="1">
    <location>
        <begin position="100"/>
        <end position="129"/>
    </location>
</feature>
<keyword evidence="4" id="KW-1185">Reference proteome</keyword>
<feature type="transmembrane region" description="Helical" evidence="2">
    <location>
        <begin position="71"/>
        <end position="93"/>
    </location>
</feature>
<dbReference type="RefSeq" id="WP_345477391.1">
    <property type="nucleotide sequence ID" value="NZ_BAABLW010000007.1"/>
</dbReference>
<gene>
    <name evidence="3" type="ORF">GCM10025790_14470</name>
</gene>
<sequence>MRYDDVPSAESPVQDEVRDTPAEADAAFRTLRRIAITYFTVFLVIVAAFPVLTMTLPWWTESRVMGNLSPGFLFAGVGLYLVFAVLGIAAATLSSSVESRMLGHQSPGPQSFSAEFDLPEYGVADEAER</sequence>
<keyword evidence="2" id="KW-0812">Transmembrane</keyword>
<evidence type="ECO:0008006" key="5">
    <source>
        <dbReference type="Google" id="ProtNLM"/>
    </source>
</evidence>
<evidence type="ECO:0000313" key="3">
    <source>
        <dbReference type="EMBL" id="GAA4919604.1"/>
    </source>
</evidence>
<keyword evidence="2" id="KW-1133">Transmembrane helix</keyword>
<keyword evidence="2" id="KW-0472">Membrane</keyword>
<protein>
    <recommendedName>
        <fullName evidence="5">DUF485 domain-containing protein</fullName>
    </recommendedName>
</protein>
<evidence type="ECO:0000256" key="1">
    <source>
        <dbReference type="SAM" id="MobiDB-lite"/>
    </source>
</evidence>
<evidence type="ECO:0000313" key="4">
    <source>
        <dbReference type="Proteomes" id="UP001500368"/>
    </source>
</evidence>
<organism evidence="3 4">
    <name type="scientific">Nesterenkonia rhizosphaerae</name>
    <dbReference type="NCBI Taxonomy" id="1348272"/>
    <lineage>
        <taxon>Bacteria</taxon>
        <taxon>Bacillati</taxon>
        <taxon>Actinomycetota</taxon>
        <taxon>Actinomycetes</taxon>
        <taxon>Micrococcales</taxon>
        <taxon>Micrococcaceae</taxon>
        <taxon>Nesterenkonia</taxon>
    </lineage>
</organism>
<proteinExistence type="predicted"/>
<dbReference type="Proteomes" id="UP001500368">
    <property type="component" value="Unassembled WGS sequence"/>
</dbReference>
<dbReference type="EMBL" id="BAABLW010000007">
    <property type="protein sequence ID" value="GAA4919604.1"/>
    <property type="molecule type" value="Genomic_DNA"/>
</dbReference>
<name>A0ABP9FWP2_9MICC</name>
<feature type="transmembrane region" description="Helical" evidence="2">
    <location>
        <begin position="36"/>
        <end position="59"/>
    </location>
</feature>